<feature type="signal peptide" evidence="9">
    <location>
        <begin position="1"/>
        <end position="19"/>
    </location>
</feature>
<organism evidence="11 12">
    <name type="scientific">Monosporascus cannonballus</name>
    <dbReference type="NCBI Taxonomy" id="155416"/>
    <lineage>
        <taxon>Eukaryota</taxon>
        <taxon>Fungi</taxon>
        <taxon>Dikarya</taxon>
        <taxon>Ascomycota</taxon>
        <taxon>Pezizomycotina</taxon>
        <taxon>Sordariomycetes</taxon>
        <taxon>Xylariomycetidae</taxon>
        <taxon>Xylariales</taxon>
        <taxon>Xylariales incertae sedis</taxon>
        <taxon>Monosporascus</taxon>
    </lineage>
</organism>
<dbReference type="EMBL" id="QJNS01000061">
    <property type="protein sequence ID" value="RYO90114.1"/>
    <property type="molecule type" value="Genomic_DNA"/>
</dbReference>
<keyword evidence="12" id="KW-1185">Reference proteome</keyword>
<name>A0ABY0HC95_9PEZI</name>
<evidence type="ECO:0000256" key="8">
    <source>
        <dbReference type="SAM" id="Phobius"/>
    </source>
</evidence>
<keyword evidence="5 6" id="KW-0378">Hydrolase</keyword>
<evidence type="ECO:0000256" key="1">
    <source>
        <dbReference type="ARBA" id="ARBA00007447"/>
    </source>
</evidence>
<dbReference type="PANTHER" id="PTHR47966">
    <property type="entry name" value="BETA-SITE APP-CLEAVING ENZYME, ISOFORM A-RELATED"/>
    <property type="match status" value="1"/>
</dbReference>
<sequence length="496" mass="52540">MRVLPALVAVGGTASFASAQRVVSMGIGKAKRLPPLHKRADPILQELHNNLTGGGYYAEVSVGTPPQTVNLIIDTGSSDVWVLNSNADLCTSRRMQEEYGGGCIATFDPSESETYTALSDTPFQISYLDGSGANGTYFQDHINIGDTEIESLQMGLAEQSTINSGLLGIGYAANVATRDPYPNIIDLLTEQDLIAIRAYSLWLNTYSADMGTILFGGVDTEKFIGELIAVPVLPDLQTGIYHSFTVTLSSLILNYTNGNTETIVQQPVPVILDSGTTLTYLPSRMASNIYSALGAVDDTSYTGLVYIDCAYLRDESGLTFDFQFGGRSGPLVRVPINEVVLDNVKEYIEIGLPIPPGMPFADDVCSFGIQPGDQGIYLLGDTFLRSAYVVYDLENHQVAIAQSNVNSSRSNVLEITSEGIPDVSGVASQVTAEQTATGLPGPGNDLPTVTVTASPEPTDGENAGPKTLTAPPAWEVAVVAAVAGLSSLMGVGLFVL</sequence>
<evidence type="ECO:0000256" key="4">
    <source>
        <dbReference type="ARBA" id="ARBA00022750"/>
    </source>
</evidence>
<dbReference type="PROSITE" id="PS51767">
    <property type="entry name" value="PEPTIDASE_A1"/>
    <property type="match status" value="1"/>
</dbReference>
<evidence type="ECO:0000256" key="2">
    <source>
        <dbReference type="ARBA" id="ARBA00022670"/>
    </source>
</evidence>
<gene>
    <name evidence="11" type="ORF">DL762_002839</name>
</gene>
<keyword evidence="8" id="KW-1133">Transmembrane helix</keyword>
<comment type="similarity">
    <text evidence="1 6">Belongs to the peptidase A1 family.</text>
</comment>
<dbReference type="PROSITE" id="PS00141">
    <property type="entry name" value="ASP_PROTEASE"/>
    <property type="match status" value="2"/>
</dbReference>
<accession>A0ABY0HC95</accession>
<evidence type="ECO:0000259" key="10">
    <source>
        <dbReference type="PROSITE" id="PS51767"/>
    </source>
</evidence>
<evidence type="ECO:0000256" key="3">
    <source>
        <dbReference type="ARBA" id="ARBA00022729"/>
    </source>
</evidence>
<dbReference type="Gene3D" id="2.40.70.10">
    <property type="entry name" value="Acid Proteases"/>
    <property type="match status" value="2"/>
</dbReference>
<dbReference type="CDD" id="cd05474">
    <property type="entry name" value="SAP_like"/>
    <property type="match status" value="1"/>
</dbReference>
<keyword evidence="8" id="KW-0472">Membrane</keyword>
<proteinExistence type="inferred from homology"/>
<evidence type="ECO:0000256" key="5">
    <source>
        <dbReference type="ARBA" id="ARBA00022801"/>
    </source>
</evidence>
<dbReference type="InterPro" id="IPR033121">
    <property type="entry name" value="PEPTIDASE_A1"/>
</dbReference>
<evidence type="ECO:0000256" key="7">
    <source>
        <dbReference type="SAM" id="MobiDB-lite"/>
    </source>
</evidence>
<keyword evidence="4 6" id="KW-0064">Aspartyl protease</keyword>
<dbReference type="InterPro" id="IPR001461">
    <property type="entry name" value="Aspartic_peptidase_A1"/>
</dbReference>
<feature type="region of interest" description="Disordered" evidence="7">
    <location>
        <begin position="435"/>
        <end position="468"/>
    </location>
</feature>
<dbReference type="InterPro" id="IPR001969">
    <property type="entry name" value="Aspartic_peptidase_AS"/>
</dbReference>
<dbReference type="Pfam" id="PF00026">
    <property type="entry name" value="Asp"/>
    <property type="match status" value="1"/>
</dbReference>
<reference evidence="11 12" key="1">
    <citation type="submission" date="2018-06" db="EMBL/GenBank/DDBJ databases">
        <title>Complete Genomes of Monosporascus.</title>
        <authorList>
            <person name="Robinson A.J."/>
            <person name="Natvig D.O."/>
        </authorList>
    </citation>
    <scope>NUCLEOTIDE SEQUENCE [LARGE SCALE GENOMIC DNA]</scope>
    <source>
        <strain evidence="11 12">CBS 609.92</strain>
    </source>
</reference>
<feature type="chain" id="PRO_5047467938" description="Peptidase A1 domain-containing protein" evidence="9">
    <location>
        <begin position="20"/>
        <end position="496"/>
    </location>
</feature>
<dbReference type="PRINTS" id="PR00792">
    <property type="entry name" value="PEPSIN"/>
</dbReference>
<protein>
    <recommendedName>
        <fullName evidence="10">Peptidase A1 domain-containing protein</fullName>
    </recommendedName>
</protein>
<dbReference type="SUPFAM" id="SSF50630">
    <property type="entry name" value="Acid proteases"/>
    <property type="match status" value="1"/>
</dbReference>
<evidence type="ECO:0000256" key="6">
    <source>
        <dbReference type="RuleBase" id="RU000454"/>
    </source>
</evidence>
<keyword evidence="2 6" id="KW-0645">Protease</keyword>
<keyword evidence="3 9" id="KW-0732">Signal</keyword>
<dbReference type="InterPro" id="IPR021109">
    <property type="entry name" value="Peptidase_aspartic_dom_sf"/>
</dbReference>
<dbReference type="Proteomes" id="UP000294003">
    <property type="component" value="Unassembled WGS sequence"/>
</dbReference>
<feature type="domain" description="Peptidase A1" evidence="10">
    <location>
        <begin position="56"/>
        <end position="401"/>
    </location>
</feature>
<dbReference type="InterPro" id="IPR033876">
    <property type="entry name" value="SAP-like"/>
</dbReference>
<dbReference type="PANTHER" id="PTHR47966:SF65">
    <property type="entry name" value="ASPARTIC-TYPE ENDOPEPTIDASE"/>
    <property type="match status" value="1"/>
</dbReference>
<feature type="transmembrane region" description="Helical" evidence="8">
    <location>
        <begin position="473"/>
        <end position="495"/>
    </location>
</feature>
<evidence type="ECO:0000313" key="11">
    <source>
        <dbReference type="EMBL" id="RYO90114.1"/>
    </source>
</evidence>
<evidence type="ECO:0000313" key="12">
    <source>
        <dbReference type="Proteomes" id="UP000294003"/>
    </source>
</evidence>
<evidence type="ECO:0000256" key="9">
    <source>
        <dbReference type="SAM" id="SignalP"/>
    </source>
</evidence>
<keyword evidence="8" id="KW-0812">Transmembrane</keyword>
<comment type="caution">
    <text evidence="11">The sequence shown here is derived from an EMBL/GenBank/DDBJ whole genome shotgun (WGS) entry which is preliminary data.</text>
</comment>